<keyword evidence="2" id="KW-0645">Protease</keyword>
<dbReference type="EC" id="3.4.-.-" evidence="7"/>
<reference evidence="7 8" key="1">
    <citation type="submission" date="2020-06" db="EMBL/GenBank/DDBJ databases">
        <authorList>
            <person name="Li R."/>
            <person name="Bekaert M."/>
        </authorList>
    </citation>
    <scope>NUCLEOTIDE SEQUENCE [LARGE SCALE GENOMIC DNA]</scope>
    <source>
        <strain evidence="8">wild</strain>
    </source>
</reference>
<keyword evidence="5" id="KW-0862">Zinc</keyword>
<evidence type="ECO:0000256" key="5">
    <source>
        <dbReference type="ARBA" id="ARBA00022833"/>
    </source>
</evidence>
<dbReference type="PANTHER" id="PTHR15910:SF1">
    <property type="entry name" value="ARCHAEMETZINCIN-2"/>
    <property type="match status" value="1"/>
</dbReference>
<dbReference type="GO" id="GO:0046872">
    <property type="term" value="F:metal ion binding"/>
    <property type="evidence" value="ECO:0007669"/>
    <property type="project" value="UniProtKB-KW"/>
</dbReference>
<dbReference type="EMBL" id="CACVKT020010425">
    <property type="protein sequence ID" value="CAC5426292.1"/>
    <property type="molecule type" value="Genomic_DNA"/>
</dbReference>
<dbReference type="GO" id="GO:0006508">
    <property type="term" value="P:proteolysis"/>
    <property type="evidence" value="ECO:0007669"/>
    <property type="project" value="UniProtKB-KW"/>
</dbReference>
<gene>
    <name evidence="7" type="ORF">MCOR_58021</name>
</gene>
<evidence type="ECO:0000256" key="1">
    <source>
        <dbReference type="ARBA" id="ARBA00001947"/>
    </source>
</evidence>
<keyword evidence="8" id="KW-1185">Reference proteome</keyword>
<evidence type="ECO:0000256" key="4">
    <source>
        <dbReference type="ARBA" id="ARBA00022801"/>
    </source>
</evidence>
<evidence type="ECO:0000256" key="6">
    <source>
        <dbReference type="ARBA" id="ARBA00023049"/>
    </source>
</evidence>
<evidence type="ECO:0000256" key="3">
    <source>
        <dbReference type="ARBA" id="ARBA00022723"/>
    </source>
</evidence>
<proteinExistence type="predicted"/>
<dbReference type="OrthoDB" id="2365600at2759"/>
<name>A0A6J8F2B8_MYTCO</name>
<comment type="cofactor">
    <cofactor evidence="1">
        <name>Zn(2+)</name>
        <dbReference type="ChEBI" id="CHEBI:29105"/>
    </cofactor>
</comment>
<dbReference type="InterPro" id="IPR024079">
    <property type="entry name" value="MetalloPept_cat_dom_sf"/>
</dbReference>
<keyword evidence="6" id="KW-0482">Metalloprotease</keyword>
<protein>
    <submittedName>
        <fullName evidence="7">AmzA</fullName>
        <ecNumber evidence="7">3.4.-.-</ecNumber>
    </submittedName>
</protein>
<dbReference type="SUPFAM" id="SSF55486">
    <property type="entry name" value="Metalloproteases ('zincins'), catalytic domain"/>
    <property type="match status" value="1"/>
</dbReference>
<dbReference type="Gene3D" id="3.40.390.10">
    <property type="entry name" value="Collagenase (Catalytic Domain)"/>
    <property type="match status" value="1"/>
</dbReference>
<sequence length="338" mass="39272">MAKAKVCSEHNHFEAIGLTLHKEVTMGCSTNEEYGLKYKDVVYVMKYKDKYPKRGADLPLDFVKFFIPYSTWFEKKKKSRKDDWLSKNKEPSQSFIQWLQCGIAMPFGRFTTIYIFPISFAEEYVPKEILGPLKTFAEIFFQLPVKTMKRKNLSAEVTNRIDEVYQADAHSIVDIMNPLVPSDAFCAIGFTMCDLYHETSSNLFGHAILSGKCGVCSIARYLGNFGKNETSVYEKESEEDGKSMIIKRICKTMCHEIGHMFGLRHCVFYECLMNGSNSLEEADRHPLFLCPVCLRKLQFACKFNIEERYRQMVPFCLSHDMTSEVHWLQTRLKIWEKE</sequence>
<dbReference type="AlphaFoldDB" id="A0A6J8F2B8"/>
<evidence type="ECO:0000313" key="8">
    <source>
        <dbReference type="Proteomes" id="UP000507470"/>
    </source>
</evidence>
<dbReference type="CDD" id="cd11375">
    <property type="entry name" value="Peptidase_M54"/>
    <property type="match status" value="1"/>
</dbReference>
<keyword evidence="3" id="KW-0479">Metal-binding</keyword>
<dbReference type="Proteomes" id="UP000507470">
    <property type="component" value="Unassembled WGS sequence"/>
</dbReference>
<dbReference type="InterPro" id="IPR012962">
    <property type="entry name" value="Pept_M54_archaemetzincn"/>
</dbReference>
<keyword evidence="4 7" id="KW-0378">Hydrolase</keyword>
<dbReference type="Pfam" id="PF07998">
    <property type="entry name" value="Peptidase_M54"/>
    <property type="match status" value="1"/>
</dbReference>
<dbReference type="PANTHER" id="PTHR15910">
    <property type="entry name" value="ARCHAEMETZINCIN"/>
    <property type="match status" value="1"/>
</dbReference>
<accession>A0A6J8F2B8</accession>
<organism evidence="7 8">
    <name type="scientific">Mytilus coruscus</name>
    <name type="common">Sea mussel</name>
    <dbReference type="NCBI Taxonomy" id="42192"/>
    <lineage>
        <taxon>Eukaryota</taxon>
        <taxon>Metazoa</taxon>
        <taxon>Spiralia</taxon>
        <taxon>Lophotrochozoa</taxon>
        <taxon>Mollusca</taxon>
        <taxon>Bivalvia</taxon>
        <taxon>Autobranchia</taxon>
        <taxon>Pteriomorphia</taxon>
        <taxon>Mytilida</taxon>
        <taxon>Mytiloidea</taxon>
        <taxon>Mytilidae</taxon>
        <taxon>Mytilinae</taxon>
        <taxon>Mytilus</taxon>
    </lineage>
</organism>
<dbReference type="GO" id="GO:0008237">
    <property type="term" value="F:metallopeptidase activity"/>
    <property type="evidence" value="ECO:0007669"/>
    <property type="project" value="UniProtKB-KW"/>
</dbReference>
<evidence type="ECO:0000313" key="7">
    <source>
        <dbReference type="EMBL" id="CAC5426292.1"/>
    </source>
</evidence>
<evidence type="ECO:0000256" key="2">
    <source>
        <dbReference type="ARBA" id="ARBA00022670"/>
    </source>
</evidence>